<name>A0A0T5ZAD4_9GAMM</name>
<comment type="similarity">
    <text evidence="1">Belongs to the YggT family.</text>
</comment>
<feature type="transmembrane region" description="Helical" evidence="2">
    <location>
        <begin position="12"/>
        <end position="32"/>
    </location>
</feature>
<comment type="caution">
    <text evidence="3">The sequence shown here is derived from an EMBL/GenBank/DDBJ whole genome shotgun (WGS) entry which is preliminary data.</text>
</comment>
<accession>A0A0T5ZAD4</accession>
<feature type="transmembrane region" description="Helical" evidence="2">
    <location>
        <begin position="164"/>
        <end position="184"/>
    </location>
</feature>
<dbReference type="Pfam" id="PF02325">
    <property type="entry name" value="CCB3_YggT"/>
    <property type="match status" value="2"/>
</dbReference>
<dbReference type="GO" id="GO:0016020">
    <property type="term" value="C:membrane"/>
    <property type="evidence" value="ECO:0007669"/>
    <property type="project" value="InterPro"/>
</dbReference>
<dbReference type="AlphaFoldDB" id="A0A0T5ZAD4"/>
<dbReference type="InterPro" id="IPR003425">
    <property type="entry name" value="CCB3/YggT"/>
</dbReference>
<keyword evidence="2" id="KW-0812">Transmembrane</keyword>
<dbReference type="Proteomes" id="UP000051276">
    <property type="component" value="Unassembled WGS sequence"/>
</dbReference>
<evidence type="ECO:0000256" key="2">
    <source>
        <dbReference type="SAM" id="Phobius"/>
    </source>
</evidence>
<dbReference type="PANTHER" id="PTHR33219:SF14">
    <property type="entry name" value="PROTEIN COFACTOR ASSEMBLY OF COMPLEX C SUBUNIT B CCB3, CHLOROPLASTIC-RELATED"/>
    <property type="match status" value="1"/>
</dbReference>
<keyword evidence="2" id="KW-1133">Transmembrane helix</keyword>
<dbReference type="EMBL" id="LMXI01000089">
    <property type="protein sequence ID" value="KRT59821.1"/>
    <property type="molecule type" value="Genomic_DNA"/>
</dbReference>
<evidence type="ECO:0000256" key="1">
    <source>
        <dbReference type="ARBA" id="ARBA00010894"/>
    </source>
</evidence>
<feature type="transmembrane region" description="Helical" evidence="2">
    <location>
        <begin position="61"/>
        <end position="79"/>
    </location>
</feature>
<feature type="transmembrane region" description="Helical" evidence="2">
    <location>
        <begin position="85"/>
        <end position="104"/>
    </location>
</feature>
<reference evidence="3 4" key="1">
    <citation type="submission" date="2015-11" db="EMBL/GenBank/DDBJ databases">
        <title>The genome of Candidatus Endoriftia persephone in Ridgeia piscesae and population structure of the North Eastern Pacific vestimentiferan symbionts.</title>
        <authorList>
            <person name="Perez M."/>
            <person name="Juniper K.S."/>
        </authorList>
    </citation>
    <scope>NUCLEOTIDE SEQUENCE [LARGE SCALE GENOMIC DNA]</scope>
    <source>
        <strain evidence="3">Ind10</strain>
    </source>
</reference>
<keyword evidence="2" id="KW-0472">Membrane</keyword>
<evidence type="ECO:0000313" key="3">
    <source>
        <dbReference type="EMBL" id="KRT59821.1"/>
    </source>
</evidence>
<organism evidence="3 4">
    <name type="scientific">endosymbiont of Ridgeia piscesae</name>
    <dbReference type="NCBI Taxonomy" id="54398"/>
    <lineage>
        <taxon>Bacteria</taxon>
        <taxon>Pseudomonadati</taxon>
        <taxon>Pseudomonadota</taxon>
        <taxon>Gammaproteobacteria</taxon>
        <taxon>sulfur-oxidizing symbionts</taxon>
    </lineage>
</organism>
<evidence type="ECO:0000313" key="4">
    <source>
        <dbReference type="Proteomes" id="UP000051276"/>
    </source>
</evidence>
<feature type="transmembrane region" description="Helical" evidence="2">
    <location>
        <begin position="111"/>
        <end position="130"/>
    </location>
</feature>
<feature type="non-terminal residue" evidence="3">
    <location>
        <position position="198"/>
    </location>
</feature>
<dbReference type="PANTHER" id="PTHR33219">
    <property type="entry name" value="YLMG HOMOLOG PROTEIN 2, CHLOROPLASTIC"/>
    <property type="match status" value="1"/>
</dbReference>
<gene>
    <name evidence="3" type="ORF">Ga0076813_16052</name>
</gene>
<proteinExistence type="inferred from homology"/>
<protein>
    <submittedName>
        <fullName evidence="3">YggT family protein</fullName>
    </submittedName>
</protein>
<dbReference type="PATRIC" id="fig|54398.4.peg.3779"/>
<dbReference type="STRING" id="54398.Ga0074115_11723"/>
<sequence length="198" mass="22049">MMDSNYLTSPVIFLIQTLFGLYILALLLRFLLQLMRADFYNPVSQFLVKITAPPLRILRRFIPGLGGIDLSSLLLAWALKYAELMLVVAFSGLSTNPIGPLLWAIPELIELFINIFLFAILIQVILSWVSPGSYNPASALLYSLTEPVMRPARKLLPPISGLDLSPMLVMIGLVLLKMLLLPPLRMITASARGRGRRS</sequence>